<evidence type="ECO:0000256" key="3">
    <source>
        <dbReference type="ARBA" id="ARBA00005316"/>
    </source>
</evidence>
<dbReference type="PANTHER" id="PTHR21072">
    <property type="entry name" value="GPI TRANSAMIDASE COMPONENT PIG-S"/>
    <property type="match status" value="1"/>
</dbReference>
<dbReference type="Proteomes" id="UP001566132">
    <property type="component" value="Unassembled WGS sequence"/>
</dbReference>
<feature type="transmembrane region" description="Helical" evidence="10">
    <location>
        <begin position="30"/>
        <end position="52"/>
    </location>
</feature>
<sequence>MSIQLKSECTTNEPKKKYDIKLEDETERKFRMLSVLSYFIVLVIIGIPIWWYTTRVYRAPLPIDKINSLELKPQQSREFGIPLSLDYDILISFVHPDPESLRIKANATVIDFNLQNFLEKISLVADFTVKSQWLYLTELGAVPRKIIDRYVLLENQLPHIITPLETKLWSHISPRPSINLVVYFPHCQTPLYIFKSSNEMSTTNAFVSPRWGGIYILNPDKQSCESGHFEADPKEIVSIFQQMLLELFKIPDTSERTLKDFVLSRIEDMLESSKRTLQSLAQLLSEISSIVISDKVANKINVALKSVRRTEELLNRNNLEEALTYAKIAFKKSEEAFAHPSLLALLYFPDDQKYAIYIPLFLPVMIPVIISLVHLRRKKGSKSKTE</sequence>
<keyword evidence="6" id="KW-0256">Endoplasmic reticulum</keyword>
<gene>
    <name evidence="11" type="ORF">ABEB36_013302</name>
</gene>
<evidence type="ECO:0000256" key="4">
    <source>
        <dbReference type="ARBA" id="ARBA00022502"/>
    </source>
</evidence>
<keyword evidence="4" id="KW-0337">GPI-anchor biosynthesis</keyword>
<dbReference type="PANTHER" id="PTHR21072:SF13">
    <property type="entry name" value="GPI TRANSAMIDASE COMPONENT PIG-S"/>
    <property type="match status" value="1"/>
</dbReference>
<evidence type="ECO:0000256" key="9">
    <source>
        <dbReference type="ARBA" id="ARBA00023180"/>
    </source>
</evidence>
<organism evidence="11 12">
    <name type="scientific">Hypothenemus hampei</name>
    <name type="common">Coffee berry borer</name>
    <dbReference type="NCBI Taxonomy" id="57062"/>
    <lineage>
        <taxon>Eukaryota</taxon>
        <taxon>Metazoa</taxon>
        <taxon>Ecdysozoa</taxon>
        <taxon>Arthropoda</taxon>
        <taxon>Hexapoda</taxon>
        <taxon>Insecta</taxon>
        <taxon>Pterygota</taxon>
        <taxon>Neoptera</taxon>
        <taxon>Endopterygota</taxon>
        <taxon>Coleoptera</taxon>
        <taxon>Polyphaga</taxon>
        <taxon>Cucujiformia</taxon>
        <taxon>Curculionidae</taxon>
        <taxon>Scolytinae</taxon>
        <taxon>Hypothenemus</taxon>
    </lineage>
</organism>
<keyword evidence="5 10" id="KW-0812">Transmembrane</keyword>
<keyword evidence="12" id="KW-1185">Reference proteome</keyword>
<feature type="transmembrane region" description="Helical" evidence="10">
    <location>
        <begin position="354"/>
        <end position="375"/>
    </location>
</feature>
<dbReference type="AlphaFoldDB" id="A0ABD1E7J3"/>
<evidence type="ECO:0000256" key="5">
    <source>
        <dbReference type="ARBA" id="ARBA00022692"/>
    </source>
</evidence>
<reference evidence="11 12" key="1">
    <citation type="submission" date="2024-05" db="EMBL/GenBank/DDBJ databases">
        <title>Genetic variation in Jamaican populations of the coffee berry borer (Hypothenemus hampei).</title>
        <authorList>
            <person name="Errbii M."/>
            <person name="Myrie A."/>
        </authorList>
    </citation>
    <scope>NUCLEOTIDE SEQUENCE [LARGE SCALE GENOMIC DNA]</scope>
    <source>
        <strain evidence="11">JA-Hopewell-2020-01-JO</strain>
        <tissue evidence="11">Whole body</tissue>
    </source>
</reference>
<evidence type="ECO:0000313" key="12">
    <source>
        <dbReference type="Proteomes" id="UP001566132"/>
    </source>
</evidence>
<proteinExistence type="inferred from homology"/>
<dbReference type="GO" id="GO:0005789">
    <property type="term" value="C:endoplasmic reticulum membrane"/>
    <property type="evidence" value="ECO:0007669"/>
    <property type="project" value="UniProtKB-SubCell"/>
</dbReference>
<evidence type="ECO:0000256" key="6">
    <source>
        <dbReference type="ARBA" id="ARBA00022824"/>
    </source>
</evidence>
<evidence type="ECO:0000256" key="10">
    <source>
        <dbReference type="SAM" id="Phobius"/>
    </source>
</evidence>
<keyword evidence="8 10" id="KW-0472">Membrane</keyword>
<protein>
    <recommendedName>
        <fullName evidence="13">GPI transamidase component PIG-S</fullName>
    </recommendedName>
</protein>
<keyword evidence="9" id="KW-0325">Glycoprotein</keyword>
<evidence type="ECO:0000256" key="1">
    <source>
        <dbReference type="ARBA" id="ARBA00004477"/>
    </source>
</evidence>
<keyword evidence="7 10" id="KW-1133">Transmembrane helix</keyword>
<evidence type="ECO:0000256" key="7">
    <source>
        <dbReference type="ARBA" id="ARBA00022989"/>
    </source>
</evidence>
<comment type="caution">
    <text evidence="11">The sequence shown here is derived from an EMBL/GenBank/DDBJ whole genome shotgun (WGS) entry which is preliminary data.</text>
</comment>
<comment type="similarity">
    <text evidence="3">Belongs to the PIGS family.</text>
</comment>
<dbReference type="GO" id="GO:0006506">
    <property type="term" value="P:GPI anchor biosynthetic process"/>
    <property type="evidence" value="ECO:0007669"/>
    <property type="project" value="UniProtKB-KW"/>
</dbReference>
<evidence type="ECO:0000256" key="2">
    <source>
        <dbReference type="ARBA" id="ARBA00004687"/>
    </source>
</evidence>
<name>A0ABD1E7J3_HYPHA</name>
<evidence type="ECO:0008006" key="13">
    <source>
        <dbReference type="Google" id="ProtNLM"/>
    </source>
</evidence>
<dbReference type="EMBL" id="JBDJPC010000010">
    <property type="protein sequence ID" value="KAL1490641.1"/>
    <property type="molecule type" value="Genomic_DNA"/>
</dbReference>
<comment type="pathway">
    <text evidence="2">Glycolipid biosynthesis; glycosylphosphatidylinositol-anchor biosynthesis.</text>
</comment>
<accession>A0ABD1E7J3</accession>
<comment type="subcellular location">
    <subcellularLocation>
        <location evidence="1">Endoplasmic reticulum membrane</location>
        <topology evidence="1">Multi-pass membrane protein</topology>
    </subcellularLocation>
</comment>
<evidence type="ECO:0000313" key="11">
    <source>
        <dbReference type="EMBL" id="KAL1490641.1"/>
    </source>
</evidence>
<evidence type="ECO:0000256" key="8">
    <source>
        <dbReference type="ARBA" id="ARBA00023136"/>
    </source>
</evidence>
<dbReference type="InterPro" id="IPR019540">
    <property type="entry name" value="PtdIno-glycan_biosynth_class_S"/>
</dbReference>
<dbReference type="Pfam" id="PF10510">
    <property type="entry name" value="PIG-S"/>
    <property type="match status" value="1"/>
</dbReference>